<accession>A0A8H7K914</accession>
<gene>
    <name evidence="2" type="ORF">IM811_003908</name>
</gene>
<reference evidence="2" key="1">
    <citation type="submission" date="2020-10" db="EMBL/GenBank/DDBJ databases">
        <title>High-Quality Genome Resource of Clonostachys rosea strain S41 by Oxford Nanopore Long-Read Sequencing.</title>
        <authorList>
            <person name="Wang H."/>
        </authorList>
    </citation>
    <scope>NUCLEOTIDE SEQUENCE</scope>
    <source>
        <strain evidence="2">S41</strain>
    </source>
</reference>
<evidence type="ECO:0000256" key="1">
    <source>
        <dbReference type="SAM" id="MobiDB-lite"/>
    </source>
</evidence>
<protein>
    <submittedName>
        <fullName evidence="2">Uncharacterized protein</fullName>
    </submittedName>
</protein>
<proteinExistence type="predicted"/>
<evidence type="ECO:0000313" key="3">
    <source>
        <dbReference type="Proteomes" id="UP000616885"/>
    </source>
</evidence>
<comment type="caution">
    <text evidence="2">The sequence shown here is derived from an EMBL/GenBank/DDBJ whole genome shotgun (WGS) entry which is preliminary data.</text>
</comment>
<feature type="region of interest" description="Disordered" evidence="1">
    <location>
        <begin position="95"/>
        <end position="115"/>
    </location>
</feature>
<dbReference type="AlphaFoldDB" id="A0A8H7K914"/>
<organism evidence="2 3">
    <name type="scientific">Bionectria ochroleuca</name>
    <name type="common">Gliocladium roseum</name>
    <dbReference type="NCBI Taxonomy" id="29856"/>
    <lineage>
        <taxon>Eukaryota</taxon>
        <taxon>Fungi</taxon>
        <taxon>Dikarya</taxon>
        <taxon>Ascomycota</taxon>
        <taxon>Pezizomycotina</taxon>
        <taxon>Sordariomycetes</taxon>
        <taxon>Hypocreomycetidae</taxon>
        <taxon>Hypocreales</taxon>
        <taxon>Bionectriaceae</taxon>
        <taxon>Clonostachys</taxon>
    </lineage>
</organism>
<dbReference type="Proteomes" id="UP000616885">
    <property type="component" value="Unassembled WGS sequence"/>
</dbReference>
<evidence type="ECO:0000313" key="2">
    <source>
        <dbReference type="EMBL" id="KAF9745607.1"/>
    </source>
</evidence>
<name>A0A8H7K914_BIOOC</name>
<sequence>MSSMASDNLIGLRTVRLITLLRAAAGPSSQKPHPCTILRHSWPEKYGVDYELPPTSRDSCNNGGPTNNIVIPEWQSTINNMDAMTLARRSHLAAELVSNSQAGKGDGRPTPYSRI</sequence>
<dbReference type="EMBL" id="JADCTT010000012">
    <property type="protein sequence ID" value="KAF9745607.1"/>
    <property type="molecule type" value="Genomic_DNA"/>
</dbReference>